<evidence type="ECO:0000313" key="2">
    <source>
        <dbReference type="EMBL" id="MEJ6010768.1"/>
    </source>
</evidence>
<keyword evidence="3" id="KW-1185">Reference proteome</keyword>
<name>A0ABU8S9Y2_9SPHN</name>
<feature type="transmembrane region" description="Helical" evidence="1">
    <location>
        <begin position="28"/>
        <end position="50"/>
    </location>
</feature>
<organism evidence="2 3">
    <name type="scientific">Novosphingobium aquae</name>
    <dbReference type="NCBI Taxonomy" id="3133435"/>
    <lineage>
        <taxon>Bacteria</taxon>
        <taxon>Pseudomonadati</taxon>
        <taxon>Pseudomonadota</taxon>
        <taxon>Alphaproteobacteria</taxon>
        <taxon>Sphingomonadales</taxon>
        <taxon>Sphingomonadaceae</taxon>
        <taxon>Novosphingobium</taxon>
    </lineage>
</organism>
<keyword evidence="1" id="KW-0812">Transmembrane</keyword>
<proteinExistence type="predicted"/>
<sequence>MTQAADQIRSERRFRALPGGRHDRWVRLLAKTLPAAVGAIVAVMVIAPLFPRGEVSFLLDRNKVAVAKERIRVESALYRGQDNKSRPFSVSAGSASQPDASQPIIAMHELAASILLSDGPAEIKAPDGSFDYTAETVSVRGPVDFSAAGGYRLTTSAVTIDLKQQHVTGAGGVSGAIPAGTFSADRFDADLDERVISLTGRARLRMQPGRLTVPRN</sequence>
<reference evidence="2 3" key="1">
    <citation type="submission" date="2024-03" db="EMBL/GenBank/DDBJ databases">
        <authorList>
            <person name="Jo J.-H."/>
        </authorList>
    </citation>
    <scope>NUCLEOTIDE SEQUENCE [LARGE SCALE GENOMIC DNA]</scope>
    <source>
        <strain evidence="2 3">AS3R-12</strain>
    </source>
</reference>
<dbReference type="RefSeq" id="WP_339967567.1">
    <property type="nucleotide sequence ID" value="NZ_JBBHJY010000006.1"/>
</dbReference>
<protein>
    <submittedName>
        <fullName evidence="2">LPS export ABC transporter periplasmic protein LptC</fullName>
    </submittedName>
</protein>
<keyword evidence="1" id="KW-0472">Membrane</keyword>
<evidence type="ECO:0000256" key="1">
    <source>
        <dbReference type="SAM" id="Phobius"/>
    </source>
</evidence>
<comment type="caution">
    <text evidence="2">The sequence shown here is derived from an EMBL/GenBank/DDBJ whole genome shotgun (WGS) entry which is preliminary data.</text>
</comment>
<dbReference type="EMBL" id="JBBHJY010000006">
    <property type="protein sequence ID" value="MEJ6010768.1"/>
    <property type="molecule type" value="Genomic_DNA"/>
</dbReference>
<keyword evidence="1" id="KW-1133">Transmembrane helix</keyword>
<evidence type="ECO:0000313" key="3">
    <source>
        <dbReference type="Proteomes" id="UP001379235"/>
    </source>
</evidence>
<dbReference type="Proteomes" id="UP001379235">
    <property type="component" value="Unassembled WGS sequence"/>
</dbReference>
<gene>
    <name evidence="2" type="ORF">WG900_12665</name>
</gene>
<accession>A0ABU8S9Y2</accession>